<keyword evidence="3" id="KW-1133">Transmembrane helix</keyword>
<keyword evidence="6" id="KW-1185">Reference proteome</keyword>
<dbReference type="InterPro" id="IPR020846">
    <property type="entry name" value="MFS_dom"/>
</dbReference>
<dbReference type="AlphaFoldDB" id="A0A8S1BXD7"/>
<name>A0A8S1BXD7_9INSE</name>
<feature type="transmembrane region" description="Helical" evidence="3">
    <location>
        <begin position="535"/>
        <end position="557"/>
    </location>
</feature>
<evidence type="ECO:0000256" key="1">
    <source>
        <dbReference type="ARBA" id="ARBA00004141"/>
    </source>
</evidence>
<keyword evidence="3" id="KW-0472">Membrane</keyword>
<dbReference type="Pfam" id="PF07690">
    <property type="entry name" value="MFS_1"/>
    <property type="match status" value="2"/>
</dbReference>
<organism evidence="5 6">
    <name type="scientific">Cloeon dipterum</name>
    <dbReference type="NCBI Taxonomy" id="197152"/>
    <lineage>
        <taxon>Eukaryota</taxon>
        <taxon>Metazoa</taxon>
        <taxon>Ecdysozoa</taxon>
        <taxon>Arthropoda</taxon>
        <taxon>Hexapoda</taxon>
        <taxon>Insecta</taxon>
        <taxon>Pterygota</taxon>
        <taxon>Palaeoptera</taxon>
        <taxon>Ephemeroptera</taxon>
        <taxon>Pisciforma</taxon>
        <taxon>Baetidae</taxon>
        <taxon>Cloeon</taxon>
    </lineage>
</organism>
<dbReference type="InterPro" id="IPR011701">
    <property type="entry name" value="MFS"/>
</dbReference>
<dbReference type="CDD" id="cd17352">
    <property type="entry name" value="MFS_MCT_SLC16"/>
    <property type="match status" value="1"/>
</dbReference>
<dbReference type="GO" id="GO:0016020">
    <property type="term" value="C:membrane"/>
    <property type="evidence" value="ECO:0007669"/>
    <property type="project" value="UniProtKB-SubCell"/>
</dbReference>
<dbReference type="FunFam" id="1.20.1250.20:FF:000398">
    <property type="entry name" value="Monocarboxylate transporter 14"/>
    <property type="match status" value="1"/>
</dbReference>
<evidence type="ECO:0000259" key="4">
    <source>
        <dbReference type="PROSITE" id="PS50850"/>
    </source>
</evidence>
<dbReference type="PANTHER" id="PTHR11360">
    <property type="entry name" value="MONOCARBOXYLATE TRANSPORTER"/>
    <property type="match status" value="1"/>
</dbReference>
<feature type="transmembrane region" description="Helical" evidence="3">
    <location>
        <begin position="98"/>
        <end position="117"/>
    </location>
</feature>
<comment type="caution">
    <text evidence="5">The sequence shown here is derived from an EMBL/GenBank/DDBJ whole genome shotgun (WGS) entry which is preliminary data.</text>
</comment>
<dbReference type="PANTHER" id="PTHR11360:SF284">
    <property type="entry name" value="EG:103B4.3 PROTEIN-RELATED"/>
    <property type="match status" value="1"/>
</dbReference>
<feature type="transmembrane region" description="Helical" evidence="3">
    <location>
        <begin position="156"/>
        <end position="175"/>
    </location>
</feature>
<dbReference type="Gene3D" id="1.20.1250.20">
    <property type="entry name" value="MFS general substrate transporter like domains"/>
    <property type="match status" value="2"/>
</dbReference>
<evidence type="ECO:0000256" key="3">
    <source>
        <dbReference type="SAM" id="Phobius"/>
    </source>
</evidence>
<dbReference type="PROSITE" id="PS50850">
    <property type="entry name" value="MFS"/>
    <property type="match status" value="1"/>
</dbReference>
<dbReference type="GO" id="GO:0008028">
    <property type="term" value="F:monocarboxylic acid transmembrane transporter activity"/>
    <property type="evidence" value="ECO:0007669"/>
    <property type="project" value="TreeGrafter"/>
</dbReference>
<evidence type="ECO:0000313" key="5">
    <source>
        <dbReference type="EMBL" id="CAB3363258.1"/>
    </source>
</evidence>
<dbReference type="InterPro" id="IPR036259">
    <property type="entry name" value="MFS_trans_sf"/>
</dbReference>
<feature type="transmembrane region" description="Helical" evidence="3">
    <location>
        <begin position="29"/>
        <end position="51"/>
    </location>
</feature>
<evidence type="ECO:0000313" key="6">
    <source>
        <dbReference type="Proteomes" id="UP000494165"/>
    </source>
</evidence>
<gene>
    <name evidence="5" type="ORF">CLODIP_2_CD14809</name>
</gene>
<feature type="transmembrane region" description="Helical" evidence="3">
    <location>
        <begin position="408"/>
        <end position="429"/>
    </location>
</feature>
<accession>A0A8S1BXD7</accession>
<feature type="transmembrane region" description="Helical" evidence="3">
    <location>
        <begin position="501"/>
        <end position="523"/>
    </location>
</feature>
<dbReference type="SUPFAM" id="SSF103473">
    <property type="entry name" value="MFS general substrate transporter"/>
    <property type="match status" value="1"/>
</dbReference>
<dbReference type="Proteomes" id="UP000494165">
    <property type="component" value="Unassembled WGS sequence"/>
</dbReference>
<dbReference type="EMBL" id="CADEPI010000011">
    <property type="protein sequence ID" value="CAB3363258.1"/>
    <property type="molecule type" value="Genomic_DNA"/>
</dbReference>
<feature type="transmembrane region" description="Helical" evidence="3">
    <location>
        <begin position="563"/>
        <end position="587"/>
    </location>
</feature>
<feature type="transmembrane region" description="Helical" evidence="3">
    <location>
        <begin position="187"/>
        <end position="206"/>
    </location>
</feature>
<feature type="transmembrane region" description="Helical" evidence="3">
    <location>
        <begin position="123"/>
        <end position="144"/>
    </location>
</feature>
<reference evidence="5 6" key="1">
    <citation type="submission" date="2020-04" db="EMBL/GenBank/DDBJ databases">
        <authorList>
            <person name="Alioto T."/>
            <person name="Alioto T."/>
            <person name="Gomez Garrido J."/>
        </authorList>
    </citation>
    <scope>NUCLEOTIDE SEQUENCE [LARGE SCALE GENOMIC DNA]</scope>
</reference>
<protein>
    <recommendedName>
        <fullName evidence="4">Major facilitator superfamily (MFS) profile domain-containing protein</fullName>
    </recommendedName>
</protein>
<proteinExistence type="predicted"/>
<dbReference type="InterPro" id="IPR050327">
    <property type="entry name" value="Proton-linked_MCT"/>
</dbReference>
<comment type="subcellular location">
    <subcellularLocation>
        <location evidence="1">Membrane</location>
        <topology evidence="1">Multi-pass membrane protein</topology>
    </subcellularLocation>
</comment>
<sequence>MTHPPSNKRANGDEDDDSSSLPPPPDGGWGWWVVFGSFMIHIVADGVTYSFGLFIDEFIKYFGTGSGETAWIASILVGVTLCSGPITSSLVNKYGCRPVTIAGAILSSFCLGISIYAPSVAVLYLTIGLGTGFGFGLIYLPAIVSVTCYFERLRSLATGIAVCGSGLGTFIYAPLIRYLIATLEWKMALLIVAISVLGCVFFGALFRPLEKSNSPARQAEDGVAAELKPLNDIQNSNEPSNWRHSVCNGDIPKEGEWGNGNGLLAPPTKANSCSAHDILNRQQSNDFKPMGHVNRFLRSETERMTMSHPALLNPPPRTPAPRHRGPMDRPDVFYRGSLVNIPFTKSTSKLPGSNNDLGKNIPMIIAEPPTPVREAQPVVAVESAENRCCGMSDTMKEMLDFSVLKNPVFILFTVSNFCTSVGFNIPYVYIKPQANSMGIEDTKASMLLAVIGIANTVGRIILGYLSDKPWVNRLQVYNWCLTICGISTMASVLCYDFTTLVLYTCVWGFTIGAYVGLTSVILVDLLGLEMLTNAFGVLLLFQGIASLLGPPIAGWLYDGLHSYNPGFLVSGVAIAASGVMLFAIPMLQRSQLASRRP</sequence>
<dbReference type="OrthoDB" id="6499973at2759"/>
<evidence type="ECO:0000256" key="2">
    <source>
        <dbReference type="SAM" id="MobiDB-lite"/>
    </source>
</evidence>
<keyword evidence="3" id="KW-0812">Transmembrane</keyword>
<feature type="region of interest" description="Disordered" evidence="2">
    <location>
        <begin position="1"/>
        <end position="22"/>
    </location>
</feature>
<feature type="domain" description="Major facilitator superfamily (MFS) profile" evidence="4">
    <location>
        <begin position="408"/>
        <end position="597"/>
    </location>
</feature>
<feature type="transmembrane region" description="Helical" evidence="3">
    <location>
        <begin position="476"/>
        <end position="495"/>
    </location>
</feature>
<feature type="transmembrane region" description="Helical" evidence="3">
    <location>
        <begin position="71"/>
        <end position="91"/>
    </location>
</feature>
<feature type="transmembrane region" description="Helical" evidence="3">
    <location>
        <begin position="444"/>
        <end position="464"/>
    </location>
</feature>